<keyword evidence="2" id="KW-1185">Reference proteome</keyword>
<evidence type="ECO:0000313" key="1">
    <source>
        <dbReference type="EMBL" id="BCD84600.1"/>
    </source>
</evidence>
<dbReference type="PROSITE" id="PS51257">
    <property type="entry name" value="PROKAR_LIPOPROTEIN"/>
    <property type="match status" value="1"/>
</dbReference>
<dbReference type="RefSeq" id="WP_265169686.1">
    <property type="nucleotide sequence ID" value="NZ_AP023081.1"/>
</dbReference>
<organism evidence="1 2">
    <name type="scientific">Pseudomonas solani</name>
    <dbReference type="NCBI Taxonomy" id="2731552"/>
    <lineage>
        <taxon>Bacteria</taxon>
        <taxon>Pseudomonadati</taxon>
        <taxon>Pseudomonadota</taxon>
        <taxon>Gammaproteobacteria</taxon>
        <taxon>Pseudomonadales</taxon>
        <taxon>Pseudomonadaceae</taxon>
        <taxon>Pseudomonas</taxon>
    </lineage>
</organism>
<sequence>MQGRLTALALVAATLAGCEAIVTVEGTIEPRLFARSKCESFIRNSTGKSSSSEIHEATFYDGMMVSPFGDDLYTVRVDCKAHDGTLLASHQEIVTLGDEASTLYMGLISTEPRKGRSHEPEWVIAEKAPPPPPDPTCPRRESPSAYTQAFDAIGQRLAEDGQQKVAMKRLNRLAHRNGWLLVEAEYERLGPMSFLLESDQQGYAVKSYFVGTTPSGKRSTIIRTLFEQEAPNVPPDLLACLLD</sequence>
<dbReference type="EMBL" id="AP023081">
    <property type="protein sequence ID" value="BCD84600.1"/>
    <property type="molecule type" value="Genomic_DNA"/>
</dbReference>
<accession>A0ABN6BNV9</accession>
<dbReference type="Proteomes" id="UP001064896">
    <property type="component" value="Chromosome"/>
</dbReference>
<name>A0ABN6BNV9_9PSED</name>
<proteinExistence type="predicted"/>
<gene>
    <name evidence="1" type="ORF">PSm6_10070</name>
</gene>
<evidence type="ECO:0000313" key="2">
    <source>
        <dbReference type="Proteomes" id="UP001064896"/>
    </source>
</evidence>
<evidence type="ECO:0008006" key="3">
    <source>
        <dbReference type="Google" id="ProtNLM"/>
    </source>
</evidence>
<reference evidence="1" key="1">
    <citation type="submission" date="2020-05" db="EMBL/GenBank/DDBJ databases">
        <title>Complete genome sequence of Pseudomonas sp. Sm006.</title>
        <authorList>
            <person name="Takeuchi K."/>
            <person name="Someya N."/>
        </authorList>
    </citation>
    <scope>NUCLEOTIDE SEQUENCE</scope>
    <source>
        <strain evidence="1">Sm006</strain>
    </source>
</reference>
<protein>
    <recommendedName>
        <fullName evidence="3">Lipoprotein</fullName>
    </recommendedName>
</protein>